<keyword evidence="2 3" id="KW-0727">SH2 domain</keyword>
<protein>
    <recommendedName>
        <fullName evidence="9">Signal-transducing adaptor protein 2</fullName>
    </recommendedName>
</protein>
<dbReference type="InterPro" id="IPR011993">
    <property type="entry name" value="PH-like_dom_sf"/>
</dbReference>
<name>A0ABU7A1U4_9TELE</name>
<feature type="domain" description="SH2" evidence="5">
    <location>
        <begin position="159"/>
        <end position="277"/>
    </location>
</feature>
<dbReference type="PROSITE" id="PS50003">
    <property type="entry name" value="PH_DOMAIN"/>
    <property type="match status" value="1"/>
</dbReference>
<dbReference type="PROSITE" id="PS50001">
    <property type="entry name" value="SH2"/>
    <property type="match status" value="1"/>
</dbReference>
<dbReference type="Proteomes" id="UP001345963">
    <property type="component" value="Unassembled WGS sequence"/>
</dbReference>
<sequence length="398" mass="44967">MAKRTGRKKSQLPDFYYEGYLEKRSFRDKTSRKLWTCLSGNTLFFFNEKRDNDYLEKLELYGLISVTDDSSPDPNLDAARFNVQMTNGNIKFTAPSAESRELWKGFIYSVAELQVPSSLNLLPGQFHILKETVQKEKERLANPLTEQSPPTTVRTDMPACYYKVPRLEAELLLEREANKGNLLLRDGKDGRSFAITTKQDLDGSIFRHYRILTKPQGGFYIDVDKPVHFDTLHDLVNYMVEKTKGSLTPLIIEGQYDKNISFISSDNENGERTQQPLADPAPAREAPMSVTGKMTSDEPEPAAEENSPAINREEKKEDETHHYISVQTPPTPEPRKILMPPSPAPRKTPPSKPATNSASSNIPVKSKILSNPEMKKQILPAALSELKLKLGQKVKIQD</sequence>
<gene>
    <name evidence="7" type="ORF">ATANTOWER_000029</name>
</gene>
<evidence type="ECO:0000256" key="1">
    <source>
        <dbReference type="ARBA" id="ARBA00022553"/>
    </source>
</evidence>
<feature type="compositionally biased region" description="Pro residues" evidence="4">
    <location>
        <begin position="340"/>
        <end position="352"/>
    </location>
</feature>
<comment type="caution">
    <text evidence="7">The sequence shown here is derived from an EMBL/GenBank/DDBJ whole genome shotgun (WGS) entry which is preliminary data.</text>
</comment>
<dbReference type="SUPFAM" id="SSF50729">
    <property type="entry name" value="PH domain-like"/>
    <property type="match status" value="1"/>
</dbReference>
<keyword evidence="1" id="KW-0597">Phosphoprotein</keyword>
<dbReference type="Pfam" id="PF00169">
    <property type="entry name" value="PH"/>
    <property type="match status" value="1"/>
</dbReference>
<evidence type="ECO:0000256" key="2">
    <source>
        <dbReference type="ARBA" id="ARBA00022999"/>
    </source>
</evidence>
<feature type="compositionally biased region" description="Basic and acidic residues" evidence="4">
    <location>
        <begin position="311"/>
        <end position="322"/>
    </location>
</feature>
<dbReference type="PANTHER" id="PTHR16186">
    <property type="entry name" value="SIGNAL-TRANSDUCING ADAPTOR PROTEIN-RELATED"/>
    <property type="match status" value="1"/>
</dbReference>
<dbReference type="InterPro" id="IPR000980">
    <property type="entry name" value="SH2"/>
</dbReference>
<dbReference type="Gene3D" id="2.30.29.30">
    <property type="entry name" value="Pleckstrin-homology domain (PH domain)/Phosphotyrosine-binding domain (PTB)"/>
    <property type="match status" value="1"/>
</dbReference>
<evidence type="ECO:0000259" key="6">
    <source>
        <dbReference type="PROSITE" id="PS50003"/>
    </source>
</evidence>
<dbReference type="InterPro" id="IPR036860">
    <property type="entry name" value="SH2_dom_sf"/>
</dbReference>
<feature type="domain" description="PH" evidence="6">
    <location>
        <begin position="14"/>
        <end position="112"/>
    </location>
</feature>
<dbReference type="InterPro" id="IPR001849">
    <property type="entry name" value="PH_domain"/>
</dbReference>
<dbReference type="EMBL" id="JAHUTI010000101">
    <property type="protein sequence ID" value="MED6231610.1"/>
    <property type="molecule type" value="Genomic_DNA"/>
</dbReference>
<evidence type="ECO:0000256" key="3">
    <source>
        <dbReference type="PROSITE-ProRule" id="PRU00191"/>
    </source>
</evidence>
<reference evidence="7 8" key="1">
    <citation type="submission" date="2021-07" db="EMBL/GenBank/DDBJ databases">
        <authorList>
            <person name="Palmer J.M."/>
        </authorList>
    </citation>
    <scope>NUCLEOTIDE SEQUENCE [LARGE SCALE GENOMIC DNA]</scope>
    <source>
        <strain evidence="7 8">AT_MEX2019</strain>
        <tissue evidence="7">Muscle</tissue>
    </source>
</reference>
<keyword evidence="8" id="KW-1185">Reference proteome</keyword>
<accession>A0ABU7A1U4</accession>
<dbReference type="SMART" id="SM00233">
    <property type="entry name" value="PH"/>
    <property type="match status" value="1"/>
</dbReference>
<feature type="compositionally biased region" description="Polar residues" evidence="4">
    <location>
        <begin position="262"/>
        <end position="276"/>
    </location>
</feature>
<dbReference type="PANTHER" id="PTHR16186:SF11">
    <property type="entry name" value="SIGNAL-TRANSDUCING ADAPTOR PROTEIN 2"/>
    <property type="match status" value="1"/>
</dbReference>
<organism evidence="7 8">
    <name type="scientific">Ataeniobius toweri</name>
    <dbReference type="NCBI Taxonomy" id="208326"/>
    <lineage>
        <taxon>Eukaryota</taxon>
        <taxon>Metazoa</taxon>
        <taxon>Chordata</taxon>
        <taxon>Craniata</taxon>
        <taxon>Vertebrata</taxon>
        <taxon>Euteleostomi</taxon>
        <taxon>Actinopterygii</taxon>
        <taxon>Neopterygii</taxon>
        <taxon>Teleostei</taxon>
        <taxon>Neoteleostei</taxon>
        <taxon>Acanthomorphata</taxon>
        <taxon>Ovalentaria</taxon>
        <taxon>Atherinomorphae</taxon>
        <taxon>Cyprinodontiformes</taxon>
        <taxon>Goodeidae</taxon>
        <taxon>Ataeniobius</taxon>
    </lineage>
</organism>
<evidence type="ECO:0008006" key="9">
    <source>
        <dbReference type="Google" id="ProtNLM"/>
    </source>
</evidence>
<evidence type="ECO:0000256" key="4">
    <source>
        <dbReference type="SAM" id="MobiDB-lite"/>
    </source>
</evidence>
<evidence type="ECO:0000259" key="5">
    <source>
        <dbReference type="PROSITE" id="PS50001"/>
    </source>
</evidence>
<proteinExistence type="predicted"/>
<dbReference type="SUPFAM" id="SSF55550">
    <property type="entry name" value="SH2 domain"/>
    <property type="match status" value="1"/>
</dbReference>
<dbReference type="SMART" id="SM00252">
    <property type="entry name" value="SH2"/>
    <property type="match status" value="1"/>
</dbReference>
<evidence type="ECO:0000313" key="8">
    <source>
        <dbReference type="Proteomes" id="UP001345963"/>
    </source>
</evidence>
<feature type="region of interest" description="Disordered" evidence="4">
    <location>
        <begin position="262"/>
        <end position="369"/>
    </location>
</feature>
<evidence type="ECO:0000313" key="7">
    <source>
        <dbReference type="EMBL" id="MED6231610.1"/>
    </source>
</evidence>
<dbReference type="Pfam" id="PF00017">
    <property type="entry name" value="SH2"/>
    <property type="match status" value="1"/>
</dbReference>
<dbReference type="InterPro" id="IPR039111">
    <property type="entry name" value="STAP1/STAP2"/>
</dbReference>
<dbReference type="Gene3D" id="3.30.505.10">
    <property type="entry name" value="SH2 domain"/>
    <property type="match status" value="1"/>
</dbReference>